<dbReference type="SUPFAM" id="SSF46785">
    <property type="entry name" value="Winged helix' DNA-binding domain"/>
    <property type="match status" value="1"/>
</dbReference>
<dbReference type="PANTHER" id="PTHR10763">
    <property type="entry name" value="CELL DIVISION CONTROL PROTEIN 6-RELATED"/>
    <property type="match status" value="1"/>
</dbReference>
<comment type="similarity">
    <text evidence="4">Belongs to the CDC6/cdc18 family.</text>
</comment>
<dbReference type="SMART" id="SM00382">
    <property type="entry name" value="AAA"/>
    <property type="match status" value="1"/>
</dbReference>
<dbReference type="InterPro" id="IPR003593">
    <property type="entry name" value="AAA+_ATPase"/>
</dbReference>
<dbReference type="OrthoDB" id="107640at2157"/>
<dbReference type="Pfam" id="PF22703">
    <property type="entry name" value="Cdc6_lid"/>
    <property type="match status" value="1"/>
</dbReference>
<dbReference type="EMBL" id="CM001555">
    <property type="protein sequence ID" value="EJG06170.1"/>
    <property type="molecule type" value="Genomic_DNA"/>
</dbReference>
<keyword evidence="2 4" id="KW-0547">Nucleotide-binding</keyword>
<proteinExistence type="inferred from homology"/>
<dbReference type="SUPFAM" id="SSF52540">
    <property type="entry name" value="P-loop containing nucleoside triphosphate hydrolases"/>
    <property type="match status" value="1"/>
</dbReference>
<evidence type="ECO:0000256" key="3">
    <source>
        <dbReference type="ARBA" id="ARBA00022840"/>
    </source>
</evidence>
<protein>
    <recommendedName>
        <fullName evidence="4">ORC1-type DNA replication protein</fullName>
    </recommendedName>
</protein>
<keyword evidence="8" id="KW-1185">Reference proteome</keyword>
<dbReference type="InterPro" id="IPR036390">
    <property type="entry name" value="WH_DNA-bd_sf"/>
</dbReference>
<dbReference type="NCBIfam" id="NF001624">
    <property type="entry name" value="PRK00411.1-2"/>
    <property type="match status" value="1"/>
</dbReference>
<evidence type="ECO:0000259" key="5">
    <source>
        <dbReference type="SMART" id="SM00382"/>
    </source>
</evidence>
<evidence type="ECO:0000313" key="7">
    <source>
        <dbReference type="EMBL" id="EJG06170.1"/>
    </source>
</evidence>
<keyword evidence="1 4" id="KW-0235">DNA replication</keyword>
<dbReference type="InterPro" id="IPR050311">
    <property type="entry name" value="ORC1/CDC6"/>
</dbReference>
<feature type="binding site" evidence="4">
    <location>
        <position position="218"/>
    </location>
    <ligand>
        <name>ATP</name>
        <dbReference type="ChEBI" id="CHEBI:30616"/>
    </ligand>
</feature>
<evidence type="ECO:0000256" key="1">
    <source>
        <dbReference type="ARBA" id="ARBA00022705"/>
    </source>
</evidence>
<dbReference type="InterPro" id="IPR027417">
    <property type="entry name" value="P-loop_NTPase"/>
</dbReference>
<dbReference type="Pfam" id="PF13191">
    <property type="entry name" value="AAA_16"/>
    <property type="match status" value="1"/>
</dbReference>
<evidence type="ECO:0000256" key="4">
    <source>
        <dbReference type="HAMAP-Rule" id="MF_01407"/>
    </source>
</evidence>
<reference evidence="7 8" key="1">
    <citation type="submission" date="2011-08" db="EMBL/GenBank/DDBJ databases">
        <title>The complete genome of Methanofollis liminatans DSM 4140.</title>
        <authorList>
            <consortium name="US DOE Joint Genome Institute (JGI-PGF)"/>
            <person name="Lucas S."/>
            <person name="Han J."/>
            <person name="Lapidus A."/>
            <person name="Bruce D."/>
            <person name="Goodwin L."/>
            <person name="Pitluck S."/>
            <person name="Peters L."/>
            <person name="Kyrpides N."/>
            <person name="Mavromatis K."/>
            <person name="Ivanova N."/>
            <person name="Mikhailova N."/>
            <person name="Lu M."/>
            <person name="Detter J.C."/>
            <person name="Tapia R."/>
            <person name="Han C."/>
            <person name="Land M."/>
            <person name="Hauser L."/>
            <person name="Markowitz V."/>
            <person name="Cheng J.-F."/>
            <person name="Hugenholtz P."/>
            <person name="Woyke T."/>
            <person name="Wu D."/>
            <person name="Spring S."/>
            <person name="Schuler E."/>
            <person name="Brambilla E."/>
            <person name="Klenk H.-P."/>
            <person name="Eisen J.A."/>
        </authorList>
    </citation>
    <scope>NUCLEOTIDE SEQUENCE [LARGE SCALE GENOMIC DNA]</scope>
    <source>
        <strain evidence="7 8">DSM 4140</strain>
    </source>
</reference>
<keyword evidence="3 4" id="KW-0067">ATP-binding</keyword>
<dbReference type="InterPro" id="IPR041664">
    <property type="entry name" value="AAA_16"/>
</dbReference>
<feature type="domain" description="AAA+ ATPase" evidence="5">
    <location>
        <begin position="50"/>
        <end position="229"/>
    </location>
</feature>
<dbReference type="SMART" id="SM01074">
    <property type="entry name" value="Cdc6_C"/>
    <property type="match status" value="1"/>
</dbReference>
<dbReference type="Proteomes" id="UP000005095">
    <property type="component" value="Chromosome"/>
</dbReference>
<dbReference type="InterPro" id="IPR014277">
    <property type="entry name" value="Orc1/Cdc6_arc"/>
</dbReference>
<feature type="domain" description="Cdc6 C-terminal" evidence="6">
    <location>
        <begin position="300"/>
        <end position="375"/>
    </location>
</feature>
<dbReference type="HAMAP" id="MF_01407">
    <property type="entry name" value="ORC1_type_DNA_replic_protein"/>
    <property type="match status" value="1"/>
</dbReference>
<comment type="function">
    <text evidence="4">Involved in regulation of DNA replication.</text>
</comment>
<dbReference type="Gene3D" id="1.10.8.60">
    <property type="match status" value="1"/>
</dbReference>
<name>J1L0M3_9EURY</name>
<evidence type="ECO:0000256" key="2">
    <source>
        <dbReference type="ARBA" id="ARBA00022741"/>
    </source>
</evidence>
<feature type="binding site" evidence="4">
    <location>
        <position position="206"/>
    </location>
    <ligand>
        <name>ATP</name>
        <dbReference type="ChEBI" id="CHEBI:30616"/>
    </ligand>
</feature>
<dbReference type="STRING" id="28892.Metli_0195"/>
<dbReference type="PANTHER" id="PTHR10763:SF26">
    <property type="entry name" value="CELL DIVISION CONTROL PROTEIN 6 HOMOLOG"/>
    <property type="match status" value="1"/>
</dbReference>
<dbReference type="Gene3D" id="3.40.50.300">
    <property type="entry name" value="P-loop containing nucleotide triphosphate hydrolases"/>
    <property type="match status" value="1"/>
</dbReference>
<dbReference type="RefSeq" id="WP_004037170.1">
    <property type="nucleotide sequence ID" value="NZ_CM001555.1"/>
</dbReference>
<accession>J1L0M3</accession>
<dbReference type="InterPro" id="IPR055237">
    <property type="entry name" value="Cdc6_lid"/>
</dbReference>
<dbReference type="NCBIfam" id="TIGR02928">
    <property type="entry name" value="orc1/cdc6 family replication initiation protein"/>
    <property type="match status" value="1"/>
</dbReference>
<gene>
    <name evidence="7" type="ORF">Metli_0195</name>
</gene>
<feature type="binding site" evidence="4">
    <location>
        <begin position="62"/>
        <end position="66"/>
    </location>
    <ligand>
        <name>ATP</name>
        <dbReference type="ChEBI" id="CHEBI:30616"/>
    </ligand>
</feature>
<organism evidence="7 8">
    <name type="scientific">Methanofollis liminatans DSM 4140</name>
    <dbReference type="NCBI Taxonomy" id="28892"/>
    <lineage>
        <taxon>Archaea</taxon>
        <taxon>Methanobacteriati</taxon>
        <taxon>Methanobacteriota</taxon>
        <taxon>Stenosarchaea group</taxon>
        <taxon>Methanomicrobia</taxon>
        <taxon>Methanomicrobiales</taxon>
        <taxon>Methanomicrobiaceae</taxon>
        <taxon>Methanofollis</taxon>
    </lineage>
</organism>
<dbReference type="HOGENOM" id="CLU_025112_3_0_2"/>
<dbReference type="InterPro" id="IPR015163">
    <property type="entry name" value="Cdc6_C"/>
</dbReference>
<sequence>MTRTPLMADQTLFRDSRTFDTTHLPETFNYRDAQIRDLAFALRPTLRGSAPLNTVLRGPPGTGKTTAVRRIFAEVEEATQAVVPVLVSCQVHRTAYAVFGQVYLALFGQVPPGSGVPLRRLMGRIAGELTARGAVLVVCLDDAGYLLPDNVLNDLLAGILRMHEGYPGTRAGVMLVVSDVDVDLVRCLDPATRSVLQASEVYFPLYTPEEIRGILADRIRAGLYPGVVPPAVLDLLVERTHACGDLRVGPEMIRRAALAAEMDARREVEAADVLAAYAASLNLQVERAVRSLDAGERAVLDSIVAAGLEDEEEPVISGRVYERLGDRMQMSYTAFHERLRRLELLRLVDLAVVRRRGLTRVILVREGVEEVLQVPAGSSGVPVNGPAGVCDDEKC</sequence>
<dbReference type="GO" id="GO:0005524">
    <property type="term" value="F:ATP binding"/>
    <property type="evidence" value="ECO:0007669"/>
    <property type="project" value="UniProtKB-UniRule"/>
</dbReference>
<evidence type="ECO:0000259" key="6">
    <source>
        <dbReference type="SMART" id="SM01074"/>
    </source>
</evidence>
<dbReference type="GO" id="GO:0006260">
    <property type="term" value="P:DNA replication"/>
    <property type="evidence" value="ECO:0007669"/>
    <property type="project" value="UniProtKB-UniRule"/>
</dbReference>
<dbReference type="AlphaFoldDB" id="J1L0M3"/>
<evidence type="ECO:0000313" key="8">
    <source>
        <dbReference type="Proteomes" id="UP000005095"/>
    </source>
</evidence>